<dbReference type="OrthoDB" id="9787933at2"/>
<dbReference type="EMBL" id="ASHR01000007">
    <property type="protein sequence ID" value="ERG65225.1"/>
    <property type="molecule type" value="Genomic_DNA"/>
</dbReference>
<evidence type="ECO:0000313" key="3">
    <source>
        <dbReference type="Proteomes" id="UP000016462"/>
    </source>
</evidence>
<keyword evidence="3" id="KW-1185">Reference proteome</keyword>
<accession>U1MXC1</accession>
<dbReference type="InterPro" id="IPR051049">
    <property type="entry name" value="Dienelactone_hydrolase-like"/>
</dbReference>
<dbReference type="RefSeq" id="WP_021009595.1">
    <property type="nucleotide sequence ID" value="NZ_ASHR01000007.1"/>
</dbReference>
<organism evidence="2 3">
    <name type="scientific">Agrococcus pavilionensis RW1</name>
    <dbReference type="NCBI Taxonomy" id="1330458"/>
    <lineage>
        <taxon>Bacteria</taxon>
        <taxon>Bacillati</taxon>
        <taxon>Actinomycetota</taxon>
        <taxon>Actinomycetes</taxon>
        <taxon>Micrococcales</taxon>
        <taxon>Microbacteriaceae</taxon>
        <taxon>Agrococcus</taxon>
    </lineage>
</organism>
<dbReference type="InterPro" id="IPR002925">
    <property type="entry name" value="Dienelactn_hydro"/>
</dbReference>
<dbReference type="PANTHER" id="PTHR46623:SF6">
    <property type="entry name" value="ALPHA_BETA-HYDROLASES SUPERFAMILY PROTEIN"/>
    <property type="match status" value="1"/>
</dbReference>
<feature type="domain" description="Dienelactone hydrolase" evidence="1">
    <location>
        <begin position="19"/>
        <end position="212"/>
    </location>
</feature>
<proteinExistence type="predicted"/>
<dbReference type="SUPFAM" id="SSF53474">
    <property type="entry name" value="alpha/beta-Hydrolases"/>
    <property type="match status" value="1"/>
</dbReference>
<dbReference type="AlphaFoldDB" id="U1MXC1"/>
<dbReference type="Pfam" id="PF01738">
    <property type="entry name" value="DLH"/>
    <property type="match status" value="1"/>
</dbReference>
<reference evidence="2 3" key="1">
    <citation type="journal article" date="2013" name="Genome Announc.">
        <title>First draft genome sequence from a member of the genus agrococcus, isolated from modern microbialites.</title>
        <authorList>
            <person name="White R.A.III."/>
            <person name="Grassa C.J."/>
            <person name="Suttle C.A."/>
        </authorList>
    </citation>
    <scope>NUCLEOTIDE SEQUENCE [LARGE SCALE GENOMIC DNA]</scope>
    <source>
        <strain evidence="2 3">RW1</strain>
    </source>
</reference>
<dbReference type="Gene3D" id="3.40.50.1820">
    <property type="entry name" value="alpha/beta hydrolase"/>
    <property type="match status" value="1"/>
</dbReference>
<evidence type="ECO:0000259" key="1">
    <source>
        <dbReference type="Pfam" id="PF01738"/>
    </source>
</evidence>
<comment type="caution">
    <text evidence="2">The sequence shown here is derived from an EMBL/GenBank/DDBJ whole genome shotgun (WGS) entry which is preliminary data.</text>
</comment>
<sequence length="218" mass="24065">MAIETTDDTATRWYGAEGDPVVVLAHDWNGRLPWIDAFGRRLADEGFRVAVPDFYAGRSTREDAEAGELLQERYADLEGALHILSETLGEARAGGSRRAGVVGFSMGSTIALMYAAQQPTLDAIVAYYGAPFPGIESGPRVPVLFQLAESDDWSDREAPEDYRARLEAEGYDDVHVRSYPASIHGFQNADVSKYSRDASEAAWAETKQFLRSRLSREP</sequence>
<dbReference type="PANTHER" id="PTHR46623">
    <property type="entry name" value="CARBOXYMETHYLENEBUTENOLIDASE-RELATED"/>
    <property type="match status" value="1"/>
</dbReference>
<dbReference type="Proteomes" id="UP000016462">
    <property type="component" value="Unassembled WGS sequence"/>
</dbReference>
<gene>
    <name evidence="2" type="ORF">L332_12345</name>
</gene>
<dbReference type="GO" id="GO:0016787">
    <property type="term" value="F:hydrolase activity"/>
    <property type="evidence" value="ECO:0007669"/>
    <property type="project" value="InterPro"/>
</dbReference>
<name>U1MXC1_9MICO</name>
<evidence type="ECO:0000313" key="2">
    <source>
        <dbReference type="EMBL" id="ERG65225.1"/>
    </source>
</evidence>
<dbReference type="InterPro" id="IPR029058">
    <property type="entry name" value="AB_hydrolase_fold"/>
</dbReference>
<protein>
    <recommendedName>
        <fullName evidence="1">Dienelactone hydrolase domain-containing protein</fullName>
    </recommendedName>
</protein>